<gene>
    <name evidence="5" type="ORF">KYI10_03560</name>
    <name evidence="4" type="ORF">QA541_03700</name>
</gene>
<dbReference type="EMBL" id="CP124577">
    <property type="protein sequence ID" value="WZE67375.1"/>
    <property type="molecule type" value="Genomic_DNA"/>
</dbReference>
<dbReference type="AlphaFoldDB" id="A0AAU6RB84"/>
<proteinExistence type="inferred from homology"/>
<accession>A0AAU6RB84</accession>
<evidence type="ECO:0000313" key="4">
    <source>
        <dbReference type="EMBL" id="WZE67375.1"/>
    </source>
</evidence>
<sequence>MKKRIWIITLIIILIGLLATAAVAYQTLNTKVEKTAKVIHTNISREKSDLRKEQVSIKDHDAISIALFGVDSNTTRLATGDAGRSDTIIIISINPTKNTSVMVSIPRDTYSEIAGHNTHEKINRAYNHGGAKMAVESVEKLMNVPIDYYATINMDGIEEMIDTVGGIDVVSNATFSYEGHDFVQGELTHLNGKEALSFIRSRKQVGAGGDFGRQERQQLVIQALADKLISMSSVSKIDSLLKTIEGNVVTDVTFDDLKTLISNYSESLNTVERFQLTGYGQFLNDNLWYFIPNLEEKHHIQNTYLENLGLPQLSIEEDGYEPPSIESQYINPYNDYSNDNVINYDSTDEPPSIESQYVNPYNDYSNNNVINYDSTEVP</sequence>
<feature type="domain" description="Cell envelope-related transcriptional attenuator" evidence="3">
    <location>
        <begin position="84"/>
        <end position="229"/>
    </location>
</feature>
<evidence type="ECO:0000313" key="5">
    <source>
        <dbReference type="EMBL" id="XBW67570.1"/>
    </source>
</evidence>
<dbReference type="RefSeq" id="WP_241427493.1">
    <property type="nucleotide sequence ID" value="NZ_CP124577.1"/>
</dbReference>
<dbReference type="Gene3D" id="3.40.630.190">
    <property type="entry name" value="LCP protein"/>
    <property type="match status" value="1"/>
</dbReference>
<dbReference type="Pfam" id="PF03816">
    <property type="entry name" value="LytR_cpsA_psr"/>
    <property type="match status" value="1"/>
</dbReference>
<dbReference type="InterPro" id="IPR050922">
    <property type="entry name" value="LytR/CpsA/Psr_CW_biosynth"/>
</dbReference>
<dbReference type="PANTHER" id="PTHR33392">
    <property type="entry name" value="POLYISOPRENYL-TEICHOIC ACID--PEPTIDOGLYCAN TEICHOIC ACID TRANSFERASE TAGU"/>
    <property type="match status" value="1"/>
</dbReference>
<dbReference type="InterPro" id="IPR004474">
    <property type="entry name" value="LytR_CpsA_psr"/>
</dbReference>
<dbReference type="NCBIfam" id="TIGR00350">
    <property type="entry name" value="lytR_cpsA_psr"/>
    <property type="match status" value="1"/>
</dbReference>
<evidence type="ECO:0000256" key="1">
    <source>
        <dbReference type="ARBA" id="ARBA00006068"/>
    </source>
</evidence>
<reference evidence="5" key="1">
    <citation type="submission" date="2021-07" db="EMBL/GenBank/DDBJ databases">
        <title>Prevalence and characterization of methicillin-resistant Macrococcus spp. in food producing animals and meat in Switzerland in 2019.</title>
        <authorList>
            <person name="Keller J.E."/>
            <person name="Schwendener S."/>
            <person name="Neuenschwander J."/>
            <person name="Overesch G."/>
            <person name="Perreten V."/>
        </authorList>
    </citation>
    <scope>NUCLEOTIDE SEQUENCE</scope>
    <source>
        <strain evidence="5">19Msa1099</strain>
    </source>
</reference>
<name>A0AAU6RB84_9STAP</name>
<feature type="region of interest" description="Disordered" evidence="2">
    <location>
        <begin position="356"/>
        <end position="378"/>
    </location>
</feature>
<evidence type="ECO:0000256" key="2">
    <source>
        <dbReference type="SAM" id="MobiDB-lite"/>
    </source>
</evidence>
<dbReference type="PANTHER" id="PTHR33392:SF6">
    <property type="entry name" value="POLYISOPRENYL-TEICHOIC ACID--PEPTIDOGLYCAN TEICHOIC ACID TRANSFERASE TAGU"/>
    <property type="match status" value="1"/>
</dbReference>
<evidence type="ECO:0000259" key="3">
    <source>
        <dbReference type="Pfam" id="PF03816"/>
    </source>
</evidence>
<dbReference type="EMBL" id="CP079955">
    <property type="protein sequence ID" value="XBW67570.1"/>
    <property type="molecule type" value="Genomic_DNA"/>
</dbReference>
<protein>
    <submittedName>
        <fullName evidence="4">LCP family protein</fullName>
    </submittedName>
</protein>
<reference evidence="4" key="2">
    <citation type="submission" date="2023-04" db="EMBL/GenBank/DDBJ databases">
        <title>Macrococci isolated from food, foodproducing animals, and human clinical materials.</title>
        <authorList>
            <person name="Maslanova I."/>
            <person name="Svec P."/>
            <person name="Sedlacek I."/>
            <person name="Novakova D."/>
            <person name="Keller J.E."/>
            <person name="Schwendener S."/>
            <person name="Finstrlova A."/>
            <person name="Botka T."/>
            <person name="Kovarovic V."/>
            <person name="Petras P."/>
            <person name="Perreten V."/>
            <person name="Pantucek R."/>
        </authorList>
    </citation>
    <scope>NUCLEOTIDE SEQUENCE</scope>
    <source>
        <strain evidence="4">NRL/St 21/332</strain>
    </source>
</reference>
<organism evidence="4">
    <name type="scientific">Macrococcus psychrotolerans</name>
    <dbReference type="NCBI Taxonomy" id="3039389"/>
    <lineage>
        <taxon>Bacteria</taxon>
        <taxon>Bacillati</taxon>
        <taxon>Bacillota</taxon>
        <taxon>Bacilli</taxon>
        <taxon>Bacillales</taxon>
        <taxon>Staphylococcaceae</taxon>
        <taxon>Macrococcus</taxon>
    </lineage>
</organism>
<accession>A0AAU7VGY8</accession>
<comment type="similarity">
    <text evidence="1">Belongs to the LytR/CpsA/Psr (LCP) family.</text>
</comment>